<accession>A0ACD3A6N5</accession>
<keyword evidence="2" id="KW-1185">Reference proteome</keyword>
<organism evidence="1 2">
    <name type="scientific">Pluteus cervinus</name>
    <dbReference type="NCBI Taxonomy" id="181527"/>
    <lineage>
        <taxon>Eukaryota</taxon>
        <taxon>Fungi</taxon>
        <taxon>Dikarya</taxon>
        <taxon>Basidiomycota</taxon>
        <taxon>Agaricomycotina</taxon>
        <taxon>Agaricomycetes</taxon>
        <taxon>Agaricomycetidae</taxon>
        <taxon>Agaricales</taxon>
        <taxon>Pluteineae</taxon>
        <taxon>Pluteaceae</taxon>
        <taxon>Pluteus</taxon>
    </lineage>
</organism>
<evidence type="ECO:0000313" key="1">
    <source>
        <dbReference type="EMBL" id="TFK61070.1"/>
    </source>
</evidence>
<protein>
    <submittedName>
        <fullName evidence="1">Uncharacterized protein</fullName>
    </submittedName>
</protein>
<reference evidence="1 2" key="1">
    <citation type="journal article" date="2019" name="Nat. Ecol. Evol.">
        <title>Megaphylogeny resolves global patterns of mushroom evolution.</title>
        <authorList>
            <person name="Varga T."/>
            <person name="Krizsan K."/>
            <person name="Foldi C."/>
            <person name="Dima B."/>
            <person name="Sanchez-Garcia M."/>
            <person name="Sanchez-Ramirez S."/>
            <person name="Szollosi G.J."/>
            <person name="Szarkandi J.G."/>
            <person name="Papp V."/>
            <person name="Albert L."/>
            <person name="Andreopoulos W."/>
            <person name="Angelini C."/>
            <person name="Antonin V."/>
            <person name="Barry K.W."/>
            <person name="Bougher N.L."/>
            <person name="Buchanan P."/>
            <person name="Buyck B."/>
            <person name="Bense V."/>
            <person name="Catcheside P."/>
            <person name="Chovatia M."/>
            <person name="Cooper J."/>
            <person name="Damon W."/>
            <person name="Desjardin D."/>
            <person name="Finy P."/>
            <person name="Geml J."/>
            <person name="Haridas S."/>
            <person name="Hughes K."/>
            <person name="Justo A."/>
            <person name="Karasinski D."/>
            <person name="Kautmanova I."/>
            <person name="Kiss B."/>
            <person name="Kocsube S."/>
            <person name="Kotiranta H."/>
            <person name="LaButti K.M."/>
            <person name="Lechner B.E."/>
            <person name="Liimatainen K."/>
            <person name="Lipzen A."/>
            <person name="Lukacs Z."/>
            <person name="Mihaltcheva S."/>
            <person name="Morgado L.N."/>
            <person name="Niskanen T."/>
            <person name="Noordeloos M.E."/>
            <person name="Ohm R.A."/>
            <person name="Ortiz-Santana B."/>
            <person name="Ovrebo C."/>
            <person name="Racz N."/>
            <person name="Riley R."/>
            <person name="Savchenko A."/>
            <person name="Shiryaev A."/>
            <person name="Soop K."/>
            <person name="Spirin V."/>
            <person name="Szebenyi C."/>
            <person name="Tomsovsky M."/>
            <person name="Tulloss R.E."/>
            <person name="Uehling J."/>
            <person name="Grigoriev I.V."/>
            <person name="Vagvolgyi C."/>
            <person name="Papp T."/>
            <person name="Martin F.M."/>
            <person name="Miettinen O."/>
            <person name="Hibbett D.S."/>
            <person name="Nagy L.G."/>
        </authorList>
    </citation>
    <scope>NUCLEOTIDE SEQUENCE [LARGE SCALE GENOMIC DNA]</scope>
    <source>
        <strain evidence="1 2">NL-1719</strain>
    </source>
</reference>
<gene>
    <name evidence="1" type="ORF">BDN72DRAFT_484884</name>
</gene>
<dbReference type="Proteomes" id="UP000308600">
    <property type="component" value="Unassembled WGS sequence"/>
</dbReference>
<proteinExistence type="predicted"/>
<name>A0ACD3A6N5_9AGAR</name>
<sequence length="715" mass="78907">MTPREERVFSATISTQIHYVKFINRGARIAGGNGDPSDHGRSNLLLTVSQTIWSTFLLWDLDENPPRRCSEWSSRGAIFKGFCMNEDPSSDALLAVAYLRDELPQLELLQLYVNPSGVTMLRTLKSFPTLFRPVTLKGDLLAITNDIAQTTILNWQTGSRAILQHSTTSHNVWGAQDVCHQVVFAYHSILVISARSMHLFPVPILHGAPDLPEIYRPIAQHSFGWIESACASLPPPHCPYAHREQSTADFSLDDGANSDLALLQNDSLKDQPISILIRAERETDWDAEVHTIRLFTLLPNHEYVPPIEQPPVSPSSLPSPSSPDSRSPTTHISSLPQPESPESSPRGPAAFLPHEIPYIFPPAPTSHLTSTHGAIRFPGVILGPRLTAIWLQPQDRAACGLVWQDGFRTTGTAEATPMQTGPIPGPNSNFRSTPYSETTMNTPQSSSSSSSGMDLQQYWRTAQSIPSKNERRVYAYPDYGEVNCECVVGVVFGGSLTRRRSRKRRGHLAGTSGSAMQRHHGYHGFEGGKGKERDLAWRKPEEGVFESEGEDCGDGVALDTPVDTQHGFSEGGWSASLGGSGRPSSLLHAELQPMTTTFVQRTMQLPPGTLWNGTRGAWRHLDRVQRVQDQHRQHGSSYSHGRGQGHSVMDEEHATTTVHVQAHEPPPGHGRVQRKLKGLIMYRNCNNNWSALDYDEETGRVALGSRGGQVTLLQM</sequence>
<dbReference type="EMBL" id="ML208698">
    <property type="protein sequence ID" value="TFK61070.1"/>
    <property type="molecule type" value="Genomic_DNA"/>
</dbReference>
<evidence type="ECO:0000313" key="2">
    <source>
        <dbReference type="Proteomes" id="UP000308600"/>
    </source>
</evidence>